<name>A0AAD1WLG3_PELCU</name>
<evidence type="ECO:0000313" key="1">
    <source>
        <dbReference type="EMBL" id="CAH2313004.1"/>
    </source>
</evidence>
<dbReference type="PANTHER" id="PTHR47642:SF5">
    <property type="entry name" value="ATP-DEPENDENT DNA HELICASE"/>
    <property type="match status" value="1"/>
</dbReference>
<dbReference type="PANTHER" id="PTHR47642">
    <property type="entry name" value="ATP-DEPENDENT DNA HELICASE"/>
    <property type="match status" value="1"/>
</dbReference>
<dbReference type="AlphaFoldDB" id="A0AAD1WLG3"/>
<dbReference type="InterPro" id="IPR051055">
    <property type="entry name" value="PIF1_helicase"/>
</dbReference>
<gene>
    <name evidence="1" type="ORF">PECUL_23A056547</name>
</gene>
<keyword evidence="2" id="KW-1185">Reference proteome</keyword>
<reference evidence="1" key="1">
    <citation type="submission" date="2022-03" db="EMBL/GenBank/DDBJ databases">
        <authorList>
            <person name="Alioto T."/>
            <person name="Alioto T."/>
            <person name="Gomez Garrido J."/>
        </authorList>
    </citation>
    <scope>NUCLEOTIDE SEQUENCE</scope>
</reference>
<evidence type="ECO:0000313" key="2">
    <source>
        <dbReference type="Proteomes" id="UP001295444"/>
    </source>
</evidence>
<dbReference type="Proteomes" id="UP001295444">
    <property type="component" value="Chromosome 08"/>
</dbReference>
<proteinExistence type="predicted"/>
<organism evidence="1 2">
    <name type="scientific">Pelobates cultripes</name>
    <name type="common">Western spadefoot toad</name>
    <dbReference type="NCBI Taxonomy" id="61616"/>
    <lineage>
        <taxon>Eukaryota</taxon>
        <taxon>Metazoa</taxon>
        <taxon>Chordata</taxon>
        <taxon>Craniata</taxon>
        <taxon>Vertebrata</taxon>
        <taxon>Euteleostomi</taxon>
        <taxon>Amphibia</taxon>
        <taxon>Batrachia</taxon>
        <taxon>Anura</taxon>
        <taxon>Pelobatoidea</taxon>
        <taxon>Pelobatidae</taxon>
        <taxon>Pelobates</taxon>
    </lineage>
</organism>
<dbReference type="EMBL" id="OW240919">
    <property type="protein sequence ID" value="CAH2313004.1"/>
    <property type="molecule type" value="Genomic_DNA"/>
</dbReference>
<protein>
    <submittedName>
        <fullName evidence="1">Uncharacterized protein</fullName>
    </submittedName>
</protein>
<accession>A0AAD1WLG3</accession>
<sequence>MPEEQGDRAMKPQAAKNKLKPVWDLLNNSKVQLEDMSQLLAQCDMTLNQYNSYIEALISSSVILMKRDVKDCWVNNYNPHLLTAWNANMDIQYILDEYGCIIYMLSYISKPERELSDYIKTIVKEMSPETETEREEIK</sequence>